<comment type="caution">
    <text evidence="3">The sequence shown here is derived from an EMBL/GenBank/DDBJ whole genome shotgun (WGS) entry which is preliminary data.</text>
</comment>
<evidence type="ECO:0000313" key="3">
    <source>
        <dbReference type="EMBL" id="KAH6599052.1"/>
    </source>
</evidence>
<protein>
    <submittedName>
        <fullName evidence="3">Uncharacterized protein</fullName>
    </submittedName>
</protein>
<keyword evidence="1" id="KW-0175">Coiled coil</keyword>
<organism evidence="3 4">
    <name type="scientific">Batrachochytrium salamandrivorans</name>
    <dbReference type="NCBI Taxonomy" id="1357716"/>
    <lineage>
        <taxon>Eukaryota</taxon>
        <taxon>Fungi</taxon>
        <taxon>Fungi incertae sedis</taxon>
        <taxon>Chytridiomycota</taxon>
        <taxon>Chytridiomycota incertae sedis</taxon>
        <taxon>Chytridiomycetes</taxon>
        <taxon>Rhizophydiales</taxon>
        <taxon>Rhizophydiales incertae sedis</taxon>
        <taxon>Batrachochytrium</taxon>
    </lineage>
</organism>
<reference evidence="3 4" key="1">
    <citation type="submission" date="2021-02" db="EMBL/GenBank/DDBJ databases">
        <title>Variation within the Batrachochytrium salamandrivorans European outbreak.</title>
        <authorList>
            <person name="Kelly M."/>
            <person name="Pasmans F."/>
            <person name="Shea T.P."/>
            <person name="Munoz J.F."/>
            <person name="Carranza S."/>
            <person name="Cuomo C.A."/>
            <person name="Martel A."/>
        </authorList>
    </citation>
    <scope>NUCLEOTIDE SEQUENCE [LARGE SCALE GENOMIC DNA]</scope>
    <source>
        <strain evidence="3 4">AMFP18/2</strain>
    </source>
</reference>
<dbReference type="InterPro" id="IPR018482">
    <property type="entry name" value="Znf-C4H2"/>
</dbReference>
<feature type="compositionally biased region" description="Basic and acidic residues" evidence="2">
    <location>
        <begin position="223"/>
        <end position="234"/>
    </location>
</feature>
<dbReference type="EMBL" id="JAFCIX010000079">
    <property type="protein sequence ID" value="KAH6599052.1"/>
    <property type="molecule type" value="Genomic_DNA"/>
</dbReference>
<dbReference type="PANTHER" id="PTHR31058:SF2">
    <property type="entry name" value="ZINC FINGER C4H2 DOMAIN-CONTAINING PROTEIN"/>
    <property type="match status" value="1"/>
</dbReference>
<keyword evidence="4" id="KW-1185">Reference proteome</keyword>
<feature type="coiled-coil region" evidence="1">
    <location>
        <begin position="51"/>
        <end position="85"/>
    </location>
</feature>
<sequence length="234" mass="25755">METSIETSVLHSLQTTRVQTALLEHTETRIVETTKRLDHASNLLSETCAEQMQLQDERDLLLQQLRAVQRDIEVMESQTTKLQTEQTQIQTLLDSLHSTHAPLQDQVDALRMQHGLKPRPTLQQVVENQMSSYLDERRGRWIKNGLADPPPSSKRSSLTSAATEAGPSGSLPEAVSGSSLSGRASKKSVLPSSSTKAAGRSTTPKTVTHASPFQQHKVSKQAKKLDMDRSSSHG</sequence>
<proteinExistence type="predicted"/>
<dbReference type="PANTHER" id="PTHR31058">
    <property type="entry name" value="ZINC FINGER C4H2 DOMAIN-CONTAINING PROTEIN"/>
    <property type="match status" value="1"/>
</dbReference>
<gene>
    <name evidence="3" type="ORF">BASA50_003261</name>
</gene>
<name>A0ABQ8FK81_9FUNG</name>
<feature type="compositionally biased region" description="Polar residues" evidence="2">
    <location>
        <begin position="153"/>
        <end position="162"/>
    </location>
</feature>
<feature type="compositionally biased region" description="Polar residues" evidence="2">
    <location>
        <begin position="190"/>
        <end position="216"/>
    </location>
</feature>
<feature type="region of interest" description="Disordered" evidence="2">
    <location>
        <begin position="142"/>
        <end position="234"/>
    </location>
</feature>
<evidence type="ECO:0000256" key="1">
    <source>
        <dbReference type="SAM" id="Coils"/>
    </source>
</evidence>
<dbReference type="Pfam" id="PF10146">
    <property type="entry name" value="zf-C4H2"/>
    <property type="match status" value="1"/>
</dbReference>
<dbReference type="Proteomes" id="UP001648503">
    <property type="component" value="Unassembled WGS sequence"/>
</dbReference>
<accession>A0ABQ8FK81</accession>
<evidence type="ECO:0000313" key="4">
    <source>
        <dbReference type="Proteomes" id="UP001648503"/>
    </source>
</evidence>
<evidence type="ECO:0000256" key="2">
    <source>
        <dbReference type="SAM" id="MobiDB-lite"/>
    </source>
</evidence>